<organism evidence="4 5">
    <name type="scientific">Cymbomonas tetramitiformis</name>
    <dbReference type="NCBI Taxonomy" id="36881"/>
    <lineage>
        <taxon>Eukaryota</taxon>
        <taxon>Viridiplantae</taxon>
        <taxon>Chlorophyta</taxon>
        <taxon>Pyramimonadophyceae</taxon>
        <taxon>Pyramimonadales</taxon>
        <taxon>Pyramimonadaceae</taxon>
        <taxon>Cymbomonas</taxon>
    </lineage>
</organism>
<dbReference type="Pfam" id="PF03448">
    <property type="entry name" value="MgtE_N"/>
    <property type="match status" value="1"/>
</dbReference>
<dbReference type="InterPro" id="IPR038076">
    <property type="entry name" value="MgtE_N_sf"/>
</dbReference>
<feature type="compositionally biased region" description="Low complexity" evidence="2">
    <location>
        <begin position="558"/>
        <end position="567"/>
    </location>
</feature>
<feature type="region of interest" description="Disordered" evidence="2">
    <location>
        <begin position="538"/>
        <end position="616"/>
    </location>
</feature>
<evidence type="ECO:0000313" key="5">
    <source>
        <dbReference type="Proteomes" id="UP001190700"/>
    </source>
</evidence>
<keyword evidence="5" id="KW-1185">Reference proteome</keyword>
<feature type="coiled-coil region" evidence="1">
    <location>
        <begin position="240"/>
        <end position="274"/>
    </location>
</feature>
<sequence>MDVPFPLIKSSTSPDRGFERKVARGFFSDSKTSRSQGSIHGDEVGFADKEQKYHASITRFHFDQAEGMRQRPINGHLDVFSSWERDPILDTDIWSPNMRNFIRLPFVQKSKTVDNMADSFDTWQRFLLSERSCNLEELARWLASLTPRSIHDLKPLLVLLQSVAASLLNREIDYMATTVKMFNKRLRNKEEIIQVQAEQLRRLEQELAAYKAEGAERHSQPAVRSRPRPRDGENGKGHHDEVLQMKLEEMQARAEMAEKASERLGAQLKATEAKLGSTTSQFRMLSSAANKMALDNKTNFMPWATLCPILDLEWAAHLMNGQVTMEVPWGSTIQLHEDSYLREGGHVVDIPAQSCILLPRVVQQDSLPVMLVKDSCVKFENITEPQPVTVPGGTSIILPDLPGQQRISIEVPAGSSVHPRADLAKKYSEANPMIRQNYPQRKLPEADTHSFFTPFGAPSVITVNAGSTIITPQGPDEVLLVPSECKFTVPAGVSERLHIPPGSTVMLPPACPDEDFTIFVPCSSRIYLPMEKTAATGAAQPAVPHDECLSPSSKQPNLPSLAPSAAPQKGQPSETMPGDHSSRAAPTQPSPALATKKAADSTSADAVTEEDTPERVRCSVYVPGGTHISLPSSEGGEAIKHQFMVPPGTHLKHSDQRGGQQSTNMLRKWESANMAIHSHDGGIYWTATAENGSEIFVPHSAYRQLDGRKEKSEYLARCMSAIGEEASGHAVAAMDPVTAATVLSHMPVATAANILMYALPEAASQVFQHMRTVPARAVLQKMSPDAAAHALMHMEPLDFEKFMDLMVADKGADLHKMCERTMALKQSRDIVAGCDSTTVTTKATNSAVEMLSKRDSNIVSRVLSAVPANRAAITLNDLASHGLAKCADVAVQLGRWATRNASLSQRNMRRDMLAAALNEQLSKSETEMDLQFRAQRCLDFFKEEYGFNCTLCRTPWSLDTERVNHLRLAGEAGIQGSEREYLEQQAEKTLDILLSTEEISWGAITPSRPGKASGIHMSGSAQELQRTQEKALQAQEIGYAFCGPMLIFPIFIPRSSGSAPDEMWGTISLVTSGLAENTTQLGLPKAVEALQQLSVALRITLTRITRANERLMPSILADMASTGCNLRKAKPLKQSLSRPQMAKLIAGARPPPLPLLLARGSAPGPHADRTNSRFPPERAELSTSGSLGFVAANLLACAFPPHTARRTLRYMHIKRNLAFELETPESVQAFKQLMVKGMPGIGILRLLVATLVVLGTKGFETWLQENLSFIPGTSEANQELWKYTCSCLTVDRRHPQCINHHINHFGKGLVGHPEQILDKDMQHRISGAASLLSQEVTRKEVEEEGGRTMVALLDWLILHIKQCYVQMELSKPKSDMNIVYGVKKKSMMSAVDRRT</sequence>
<evidence type="ECO:0000256" key="2">
    <source>
        <dbReference type="SAM" id="MobiDB-lite"/>
    </source>
</evidence>
<dbReference type="Gene3D" id="1.25.60.10">
    <property type="entry name" value="MgtE N-terminal domain-like"/>
    <property type="match status" value="1"/>
</dbReference>
<keyword evidence="1" id="KW-0175">Coiled coil</keyword>
<evidence type="ECO:0000313" key="4">
    <source>
        <dbReference type="EMBL" id="KAK3277051.1"/>
    </source>
</evidence>
<evidence type="ECO:0000259" key="3">
    <source>
        <dbReference type="Pfam" id="PF03448"/>
    </source>
</evidence>
<evidence type="ECO:0000256" key="1">
    <source>
        <dbReference type="SAM" id="Coils"/>
    </source>
</evidence>
<name>A0AAE0L9F8_9CHLO</name>
<feature type="region of interest" description="Disordered" evidence="2">
    <location>
        <begin position="212"/>
        <end position="239"/>
    </location>
</feature>
<comment type="caution">
    <text evidence="4">The sequence shown here is derived from an EMBL/GenBank/DDBJ whole genome shotgun (WGS) entry which is preliminary data.</text>
</comment>
<dbReference type="EMBL" id="LGRX02006261">
    <property type="protein sequence ID" value="KAK3277051.1"/>
    <property type="molecule type" value="Genomic_DNA"/>
</dbReference>
<accession>A0AAE0L9F8</accession>
<feature type="domain" description="Magnesium transporter MgtE intracellular" evidence="3">
    <location>
        <begin position="731"/>
        <end position="815"/>
    </location>
</feature>
<reference evidence="4 5" key="1">
    <citation type="journal article" date="2015" name="Genome Biol. Evol.">
        <title>Comparative Genomics of a Bacterivorous Green Alga Reveals Evolutionary Causalities and Consequences of Phago-Mixotrophic Mode of Nutrition.</title>
        <authorList>
            <person name="Burns J.A."/>
            <person name="Paasch A."/>
            <person name="Narechania A."/>
            <person name="Kim E."/>
        </authorList>
    </citation>
    <scope>NUCLEOTIDE SEQUENCE [LARGE SCALE GENOMIC DNA]</scope>
    <source>
        <strain evidence="4 5">PLY_AMNH</strain>
    </source>
</reference>
<dbReference type="InterPro" id="IPR006668">
    <property type="entry name" value="Mg_transptr_MgtE_intracell_dom"/>
</dbReference>
<protein>
    <recommendedName>
        <fullName evidence="3">Magnesium transporter MgtE intracellular domain-containing protein</fullName>
    </recommendedName>
</protein>
<dbReference type="SUPFAM" id="SSF158791">
    <property type="entry name" value="MgtE N-terminal domain-like"/>
    <property type="match status" value="1"/>
</dbReference>
<proteinExistence type="predicted"/>
<gene>
    <name evidence="4" type="ORF">CYMTET_14915</name>
</gene>
<feature type="compositionally biased region" description="Basic and acidic residues" evidence="2">
    <location>
        <begin position="228"/>
        <end position="239"/>
    </location>
</feature>
<dbReference type="Proteomes" id="UP001190700">
    <property type="component" value="Unassembled WGS sequence"/>
</dbReference>